<dbReference type="InterPro" id="IPR039852">
    <property type="entry name" value="CAND1/CAND2"/>
</dbReference>
<evidence type="ECO:0000313" key="7">
    <source>
        <dbReference type="Proteomes" id="UP001146793"/>
    </source>
</evidence>
<keyword evidence="3" id="KW-0833">Ubl conjugation pathway</keyword>
<reference evidence="6" key="1">
    <citation type="submission" date="2022-08" db="EMBL/GenBank/DDBJ databases">
        <title>Novel sulphate-reducing endosymbionts in the free-living metamonad Anaeramoeba.</title>
        <authorList>
            <person name="Jerlstrom-Hultqvist J."/>
            <person name="Cepicka I."/>
            <person name="Gallot-Lavallee L."/>
            <person name="Salas-Leiva D."/>
            <person name="Curtis B.A."/>
            <person name="Zahonova K."/>
            <person name="Pipaliya S."/>
            <person name="Dacks J."/>
            <person name="Roger A.J."/>
        </authorList>
    </citation>
    <scope>NUCLEOTIDE SEQUENCE</scope>
    <source>
        <strain evidence="6">Busselton2</strain>
    </source>
</reference>
<evidence type="ECO:0000259" key="5">
    <source>
        <dbReference type="Pfam" id="PF08623"/>
    </source>
</evidence>
<dbReference type="EMBL" id="JANTQA010000012">
    <property type="protein sequence ID" value="KAJ3449287.1"/>
    <property type="molecule type" value="Genomic_DNA"/>
</dbReference>
<gene>
    <name evidence="6" type="ORF">M0812_05432</name>
</gene>
<name>A0AAV8A908_9EUKA</name>
<evidence type="ECO:0000256" key="3">
    <source>
        <dbReference type="ARBA" id="ARBA00022786"/>
    </source>
</evidence>
<evidence type="ECO:0000256" key="2">
    <source>
        <dbReference type="ARBA" id="ARBA00022737"/>
    </source>
</evidence>
<organism evidence="6 7">
    <name type="scientific">Anaeramoeba flamelloides</name>
    <dbReference type="NCBI Taxonomy" id="1746091"/>
    <lineage>
        <taxon>Eukaryota</taxon>
        <taxon>Metamonada</taxon>
        <taxon>Anaeramoebidae</taxon>
        <taxon>Anaeramoeba</taxon>
    </lineage>
</organism>
<dbReference type="InterPro" id="IPR016024">
    <property type="entry name" value="ARM-type_fold"/>
</dbReference>
<dbReference type="SUPFAM" id="SSF48371">
    <property type="entry name" value="ARM repeat"/>
    <property type="match status" value="1"/>
</dbReference>
<dbReference type="PANTHER" id="PTHR12696">
    <property type="entry name" value="TIP120"/>
    <property type="match status" value="1"/>
</dbReference>
<feature type="region of interest" description="Disordered" evidence="4">
    <location>
        <begin position="317"/>
        <end position="338"/>
    </location>
</feature>
<keyword evidence="2" id="KW-0677">Repeat</keyword>
<accession>A0AAV8A908</accession>
<evidence type="ECO:0000256" key="4">
    <source>
        <dbReference type="SAM" id="MobiDB-lite"/>
    </source>
</evidence>
<dbReference type="Proteomes" id="UP001146793">
    <property type="component" value="Unassembled WGS sequence"/>
</dbReference>
<dbReference type="InterPro" id="IPR011989">
    <property type="entry name" value="ARM-like"/>
</dbReference>
<proteinExistence type="inferred from homology"/>
<evidence type="ECO:0000256" key="1">
    <source>
        <dbReference type="ARBA" id="ARBA00007657"/>
    </source>
</evidence>
<protein>
    <submittedName>
        <fullName evidence="6">Tip120</fullName>
    </submittedName>
</protein>
<feature type="domain" description="TATA-binding protein interacting (TIP20)" evidence="5">
    <location>
        <begin position="1055"/>
        <end position="1216"/>
    </location>
</feature>
<dbReference type="InterPro" id="IPR013932">
    <property type="entry name" value="TATA-bd_TIP120"/>
</dbReference>
<dbReference type="Pfam" id="PF08623">
    <property type="entry name" value="TIP120"/>
    <property type="match status" value="1"/>
</dbReference>
<sequence>MLSEKLIEIQKHFNSTDSDIRYMGISDLNELLLSNNFQIQNNQETELVAKVLSRLEDPSSDVQSIAVKTIDLLIQYLGDHLVKIVVKTLFDSLYSSKEEQRDIYTMAIYRVINSIPQNRTTVIFGISKEMLPKLLKKIQTSINIENKMLYIDLLRELITQFGKFFTDHLTSIQKVLLNHLTISSPKRSIECLSQLASVSSNIIFSDLMEELIEKIINEKNIINLKIHIEAVSMICAKSGHNFGNFLHQLIPLIVKYCKEEKYEEEDELREICLQCIEILIARFPNEISNYFDTFLQLCSELIKFDPNRFDDDEIEDESELSSDSEYFSDSLSDDEFSSDSDGFVLSDIEYSDSDDLSWKVRKASAKCLMKLILTRPDEIKLLYESVFKLIISIREHDKNVFIQLFEILYLLYEQTNLNKLKLSDQTFIKELIDSNIDKQLKFICNEPKSTTLQISVFSFKLLSKLCRLFPDSSSKKLDYFIGKIDFILKQEEETMQQQRQQQQQSQQQQQIILKGLKLCQQIIVIIRTTINLTNNQNEEFYKEITEQIYKITFNNIKQNIVDLFIKRECILTLSKLIVFVSCYLNNDTINICFDTLLEFLKKDQTKLITLKAFSEIANSKDNFPMNSILNELIFELSSLLRNKKNNLKRLSLITLHFLFDNHYSKIDEKVENNLFNHLTLLISEDDRNLVDLSIQLVSSILKQNNENISYVLPTILPKIIQFVPKSLFQGNIVKTVLVFFQGLVQLKGQKISYEMIVDMFFQLLNKSSTEITFTNQFYISISQCIAAMTIYAPKESFLNFLTLIKKILNSNKKESDHLFCLYSLGYIGRSIDLSEQTDLSNLILTFFASPSKNIKSASSWCLGSLSLGNIIFYLPILIRTAKSKEQNDLYLILRSLREILTLIDLTDEIKVKNLKTFSNELLNLYFLHSNNPEDGIRQVISESVGRLTVIDPEMIFLQIANQLNTESELIKKTLISSLKWMIQTKNNQTATMKSSSSSSSSFSSSTFSTSSLIIDELLQKYLWKFFSPITDSNYLIRLSVLSSLNFIIHKRHYVIKKIIPKIIEGLYSETVIKTELIKETKFGKTTSVLDKGLENRKLAFDTINVILKHYNTKLKLSKLIKISINGLLDTDTDIIIISNRILSKLVKLVPNQIKQFSSKFIKPFEKILNKKIQPVFSSQQAERNDSLIFSTLKVIKLILEIPEIGKCSDFMDFFETTIKTDLSLKKKYEELNNTLDDFINN</sequence>
<comment type="caution">
    <text evidence="6">The sequence shown here is derived from an EMBL/GenBank/DDBJ whole genome shotgun (WGS) entry which is preliminary data.</text>
</comment>
<evidence type="ECO:0000313" key="6">
    <source>
        <dbReference type="EMBL" id="KAJ3449287.1"/>
    </source>
</evidence>
<dbReference type="AlphaFoldDB" id="A0AAV8A908"/>
<dbReference type="GO" id="GO:0010265">
    <property type="term" value="P:SCF complex assembly"/>
    <property type="evidence" value="ECO:0007669"/>
    <property type="project" value="InterPro"/>
</dbReference>
<comment type="similarity">
    <text evidence="1">Belongs to the CAND family.</text>
</comment>
<dbReference type="Gene3D" id="1.25.10.10">
    <property type="entry name" value="Leucine-rich Repeat Variant"/>
    <property type="match status" value="1"/>
</dbReference>